<reference evidence="9 10" key="1">
    <citation type="submission" date="2021-03" db="EMBL/GenBank/DDBJ databases">
        <title>Comparative Genomics and Metabolomics in the genus Turicibacter.</title>
        <authorList>
            <person name="Maki J."/>
            <person name="Looft T."/>
        </authorList>
    </citation>
    <scope>NUCLEOTIDE SEQUENCE</scope>
    <source>
        <strain evidence="9">ISU324</strain>
        <strain evidence="5 10">MMM721</strain>
    </source>
</reference>
<evidence type="ECO:0000313" key="10">
    <source>
        <dbReference type="Proteomes" id="UP001058016"/>
    </source>
</evidence>
<accession>A0A9Q9FFV0</accession>
<dbReference type="EMBL" id="CP071249">
    <property type="protein sequence ID" value="UUF06862.1"/>
    <property type="molecule type" value="Genomic_DNA"/>
</dbReference>
<comment type="similarity">
    <text evidence="1">Belongs to the IS21/IS1162 putative ATP-binding protein family.</text>
</comment>
<gene>
    <name evidence="9" type="primary">istB</name>
    <name evidence="6" type="ORF">J0J69_04590</name>
    <name evidence="7" type="ORF">J0J69_06305</name>
    <name evidence="5" type="ORF">J0J69_07550</name>
    <name evidence="9" type="ORF">J0J70_03045</name>
    <name evidence="8" type="ORF">J0J70_10780</name>
</gene>
<keyword evidence="10" id="KW-1185">Reference proteome</keyword>
<dbReference type="AlphaFoldDB" id="A0A9Q9FFV0"/>
<dbReference type="SUPFAM" id="SSF52540">
    <property type="entry name" value="P-loop containing nucleoside triphosphate hydrolases"/>
    <property type="match status" value="1"/>
</dbReference>
<dbReference type="InterPro" id="IPR027417">
    <property type="entry name" value="P-loop_NTPase"/>
</dbReference>
<dbReference type="PANTHER" id="PTHR30050">
    <property type="entry name" value="CHROMOSOMAL REPLICATION INITIATOR PROTEIN DNAA"/>
    <property type="match status" value="1"/>
</dbReference>
<dbReference type="EMBL" id="CP071249">
    <property type="protein sequence ID" value="UUF04999.1"/>
    <property type="molecule type" value="Genomic_DNA"/>
</dbReference>
<dbReference type="EMBL" id="CP071249">
    <property type="protein sequence ID" value="UUF07099.1"/>
    <property type="molecule type" value="Genomic_DNA"/>
</dbReference>
<evidence type="ECO:0000256" key="2">
    <source>
        <dbReference type="ARBA" id="ARBA00022741"/>
    </source>
</evidence>
<keyword evidence="3" id="KW-0067">ATP-binding</keyword>
<evidence type="ECO:0000313" key="5">
    <source>
        <dbReference type="EMBL" id="UUF04999.1"/>
    </source>
</evidence>
<dbReference type="EMBL" id="CP071250">
    <property type="protein sequence ID" value="UUF08086.1"/>
    <property type="molecule type" value="Genomic_DNA"/>
</dbReference>
<dbReference type="CDD" id="cd00009">
    <property type="entry name" value="AAA"/>
    <property type="match status" value="1"/>
</dbReference>
<sequence>MDQLIKTYTKHLRLPYIHQNLSFHLEQARLENQSYEEFLLNLFQYEVELRQQNGVNTRIRAAKFPYLKHLEELEVAALPLEAQKHYQTLKSLEFIEKKQNVILAGNPGTGKSHTVIGLGIKACQAGYHVYFAHVPTLIIELKEAKNERVLQRLKKKFDKYHLVILDELGYISFDKEGAELLFNFISTRCEKASTMFTTNLPFSRWNEIFHDPIITAAMVDRITHQSYVINMNGTSYRLQQSKKFLENHES</sequence>
<dbReference type="PIRSF" id="PIRSF003073">
    <property type="entry name" value="DNAC_TnpB_IstB"/>
    <property type="match status" value="1"/>
</dbReference>
<dbReference type="InterPro" id="IPR028350">
    <property type="entry name" value="DNAC/IstB-like"/>
</dbReference>
<evidence type="ECO:0000313" key="7">
    <source>
        <dbReference type="EMBL" id="UUF07099.1"/>
    </source>
</evidence>
<protein>
    <submittedName>
        <fullName evidence="9">IS21-like element helper ATPase IstB</fullName>
    </submittedName>
</protein>
<dbReference type="GO" id="GO:0005524">
    <property type="term" value="F:ATP binding"/>
    <property type="evidence" value="ECO:0007669"/>
    <property type="project" value="UniProtKB-KW"/>
</dbReference>
<dbReference type="Proteomes" id="UP001058016">
    <property type="component" value="Chromosome"/>
</dbReference>
<proteinExistence type="inferred from homology"/>
<dbReference type="PANTHER" id="PTHR30050:SF4">
    <property type="entry name" value="ATP-BINDING PROTEIN RV3427C IN INSERTION SEQUENCE-RELATED"/>
    <property type="match status" value="1"/>
</dbReference>
<dbReference type="InterPro" id="IPR003593">
    <property type="entry name" value="AAA+_ATPase"/>
</dbReference>
<evidence type="ECO:0000313" key="6">
    <source>
        <dbReference type="EMBL" id="UUF06862.1"/>
    </source>
</evidence>
<organism evidence="9 11">
    <name type="scientific">Turicibacter bilis</name>
    <dbReference type="NCBI Taxonomy" id="2735723"/>
    <lineage>
        <taxon>Bacteria</taxon>
        <taxon>Bacillati</taxon>
        <taxon>Bacillota</taxon>
        <taxon>Erysipelotrichia</taxon>
        <taxon>Erysipelotrichales</taxon>
        <taxon>Turicibacteraceae</taxon>
        <taxon>Turicibacter</taxon>
    </lineage>
</organism>
<evidence type="ECO:0000256" key="3">
    <source>
        <dbReference type="ARBA" id="ARBA00022840"/>
    </source>
</evidence>
<evidence type="ECO:0000313" key="9">
    <source>
        <dbReference type="EMBL" id="UUF08997.1"/>
    </source>
</evidence>
<evidence type="ECO:0000313" key="11">
    <source>
        <dbReference type="Proteomes" id="UP001058072"/>
    </source>
</evidence>
<evidence type="ECO:0000256" key="1">
    <source>
        <dbReference type="ARBA" id="ARBA00008059"/>
    </source>
</evidence>
<dbReference type="NCBIfam" id="NF038214">
    <property type="entry name" value="IS21_help_AAA"/>
    <property type="match status" value="1"/>
</dbReference>
<dbReference type="RefSeq" id="WP_055243484.1">
    <property type="nucleotide sequence ID" value="NZ_CP071249.1"/>
</dbReference>
<name>A0A9Q9FFV0_9FIRM</name>
<dbReference type="SMART" id="SM00382">
    <property type="entry name" value="AAA"/>
    <property type="match status" value="1"/>
</dbReference>
<feature type="domain" description="AAA+ ATPase" evidence="4">
    <location>
        <begin position="97"/>
        <end position="232"/>
    </location>
</feature>
<dbReference type="Gene3D" id="3.40.50.300">
    <property type="entry name" value="P-loop containing nucleotide triphosphate hydrolases"/>
    <property type="match status" value="1"/>
</dbReference>
<evidence type="ECO:0000313" key="8">
    <source>
        <dbReference type="EMBL" id="UUF08086.1"/>
    </source>
</evidence>
<evidence type="ECO:0000259" key="4">
    <source>
        <dbReference type="SMART" id="SM00382"/>
    </source>
</evidence>
<dbReference type="GO" id="GO:0006260">
    <property type="term" value="P:DNA replication"/>
    <property type="evidence" value="ECO:0007669"/>
    <property type="project" value="TreeGrafter"/>
</dbReference>
<dbReference type="Proteomes" id="UP001058072">
    <property type="component" value="Chromosome"/>
</dbReference>
<keyword evidence="2" id="KW-0547">Nucleotide-binding</keyword>
<dbReference type="EMBL" id="CP071250">
    <property type="protein sequence ID" value="UUF08997.1"/>
    <property type="molecule type" value="Genomic_DNA"/>
</dbReference>
<dbReference type="InterPro" id="IPR002611">
    <property type="entry name" value="IstB_ATP-bd"/>
</dbReference>
<dbReference type="Pfam" id="PF01695">
    <property type="entry name" value="IstB_IS21"/>
    <property type="match status" value="1"/>
</dbReference>
<dbReference type="InterPro" id="IPR047661">
    <property type="entry name" value="IstB"/>
</dbReference>